<name>A0A023CVD4_9LACO</name>
<accession>A0A023CVD4</accession>
<proteinExistence type="predicted"/>
<comment type="caution">
    <text evidence="1">The sequence shown here is derived from an EMBL/GenBank/DDBJ whole genome shotgun (WGS) entry which is preliminary data.</text>
</comment>
<protein>
    <submittedName>
        <fullName evidence="1">Uncharacterized protein</fullName>
    </submittedName>
</protein>
<dbReference type="EMBL" id="AYZF01000017">
    <property type="protein sequence ID" value="KRN05668.1"/>
    <property type="molecule type" value="Genomic_DNA"/>
</dbReference>
<dbReference type="OrthoDB" id="2303045at2"/>
<keyword evidence="2" id="KW-1185">Reference proteome</keyword>
<evidence type="ECO:0000313" key="2">
    <source>
        <dbReference type="Proteomes" id="UP000050961"/>
    </source>
</evidence>
<reference evidence="1 2" key="1">
    <citation type="journal article" date="2015" name="Genome Announc.">
        <title>Expanding the biotechnology potential of lactobacilli through comparative genomics of 213 strains and associated genera.</title>
        <authorList>
            <person name="Sun Z."/>
            <person name="Harris H.M."/>
            <person name="McCann A."/>
            <person name="Guo C."/>
            <person name="Argimon S."/>
            <person name="Zhang W."/>
            <person name="Yang X."/>
            <person name="Jeffery I.B."/>
            <person name="Cooney J.C."/>
            <person name="Kagawa T.F."/>
            <person name="Liu W."/>
            <person name="Song Y."/>
            <person name="Salvetti E."/>
            <person name="Wrobel A."/>
            <person name="Rasinkangas P."/>
            <person name="Parkhill J."/>
            <person name="Rea M.C."/>
            <person name="O'Sullivan O."/>
            <person name="Ritari J."/>
            <person name="Douillard F.P."/>
            <person name="Paul Ross R."/>
            <person name="Yang R."/>
            <person name="Briner A.E."/>
            <person name="Felis G.E."/>
            <person name="de Vos W.M."/>
            <person name="Barrangou R."/>
            <person name="Klaenhammer T.R."/>
            <person name="Caufield P.W."/>
            <person name="Cui Y."/>
            <person name="Zhang H."/>
            <person name="O'Toole P.W."/>
        </authorList>
    </citation>
    <scope>NUCLEOTIDE SEQUENCE [LARGE SCALE GENOMIC DNA]</scope>
    <source>
        <strain evidence="1 2">DSM 21376</strain>
    </source>
</reference>
<evidence type="ECO:0000313" key="1">
    <source>
        <dbReference type="EMBL" id="KRN05668.1"/>
    </source>
</evidence>
<dbReference type="AlphaFoldDB" id="A0A023CVD4"/>
<dbReference type="Proteomes" id="UP000050961">
    <property type="component" value="Unassembled WGS sequence"/>
</dbReference>
<dbReference type="PATRIC" id="fig|1423806.3.peg.2280"/>
<gene>
    <name evidence="1" type="ORF">FD15_GL002232</name>
</gene>
<organism evidence="1 2">
    <name type="scientific">Liquorilactobacillus sucicola DSM 21376 = JCM 15457</name>
    <dbReference type="NCBI Taxonomy" id="1423806"/>
    <lineage>
        <taxon>Bacteria</taxon>
        <taxon>Bacillati</taxon>
        <taxon>Bacillota</taxon>
        <taxon>Bacilli</taxon>
        <taxon>Lactobacillales</taxon>
        <taxon>Lactobacillaceae</taxon>
        <taxon>Liquorilactobacillus</taxon>
    </lineage>
</organism>
<dbReference type="eggNOG" id="ENOG5030A7Z">
    <property type="taxonomic scope" value="Bacteria"/>
</dbReference>
<dbReference type="RefSeq" id="WP_034987302.1">
    <property type="nucleotide sequence ID" value="NZ_AYZF01000017.1"/>
</dbReference>
<sequence>MKVIYPPLVEQGFNFFKQENPSVTKAEVYKSLVENNILDETGAPTDFALELGWVKEFTEEQNLTFNDFLNIYPIFKHYGEHHFKIIDGFWEIDRKLREKINQQLATDSFDDEEEEQLEAFFSARKEIY</sequence>